<name>A0A0J6Y8D9_COCIT</name>
<sequence length="123" mass="13492">MLVPAAEHAVAVLRTLQIHTYRFVRSALHIVFRANVSSVSSPVTKMRYQRFSIGWSYLGNTGTLYSAFSTSTQYEVAPFQGRGHRKPQTDGHLGLLACSCLPPHKPPGATTSWLAGKGRNPQP</sequence>
<dbReference type="AlphaFoldDB" id="A0A0J6Y8D9"/>
<evidence type="ECO:0000313" key="2">
    <source>
        <dbReference type="Proteomes" id="UP000054565"/>
    </source>
</evidence>
<dbReference type="Proteomes" id="UP000054565">
    <property type="component" value="Unassembled WGS sequence"/>
</dbReference>
<evidence type="ECO:0000313" key="1">
    <source>
        <dbReference type="EMBL" id="KMP04951.1"/>
    </source>
</evidence>
<dbReference type="EMBL" id="DS028095">
    <property type="protein sequence ID" value="KMP04951.1"/>
    <property type="molecule type" value="Genomic_DNA"/>
</dbReference>
<reference evidence="2" key="1">
    <citation type="journal article" date="2010" name="Genome Res.">
        <title>Population genomic sequencing of Coccidioides fungi reveals recent hybridization and transposon control.</title>
        <authorList>
            <person name="Neafsey D.E."/>
            <person name="Barker B.M."/>
            <person name="Sharpton T.J."/>
            <person name="Stajich J.E."/>
            <person name="Park D.J."/>
            <person name="Whiston E."/>
            <person name="Hung C.-Y."/>
            <person name="McMahan C."/>
            <person name="White J."/>
            <person name="Sykes S."/>
            <person name="Heiman D."/>
            <person name="Young S."/>
            <person name="Zeng Q."/>
            <person name="Abouelleil A."/>
            <person name="Aftuck L."/>
            <person name="Bessette D."/>
            <person name="Brown A."/>
            <person name="FitzGerald M."/>
            <person name="Lui A."/>
            <person name="Macdonald J.P."/>
            <person name="Priest M."/>
            <person name="Orbach M.J."/>
            <person name="Galgiani J.N."/>
            <person name="Kirkland T.N."/>
            <person name="Cole G.T."/>
            <person name="Birren B.W."/>
            <person name="Henn M.R."/>
            <person name="Taylor J.W."/>
            <person name="Rounsley S.D."/>
        </authorList>
    </citation>
    <scope>NUCLEOTIDE SEQUENCE [LARGE SCALE GENOMIC DNA]</scope>
    <source>
        <strain evidence="2">RMSCC 2394</strain>
    </source>
</reference>
<gene>
    <name evidence="1" type="ORF">CIRG_04632</name>
</gene>
<accession>A0A0J6Y8D9</accession>
<organism evidence="1 2">
    <name type="scientific">Coccidioides immitis RMSCC 2394</name>
    <dbReference type="NCBI Taxonomy" id="404692"/>
    <lineage>
        <taxon>Eukaryota</taxon>
        <taxon>Fungi</taxon>
        <taxon>Dikarya</taxon>
        <taxon>Ascomycota</taxon>
        <taxon>Pezizomycotina</taxon>
        <taxon>Eurotiomycetes</taxon>
        <taxon>Eurotiomycetidae</taxon>
        <taxon>Onygenales</taxon>
        <taxon>Onygenaceae</taxon>
        <taxon>Coccidioides</taxon>
    </lineage>
</organism>
<protein>
    <submittedName>
        <fullName evidence="1">Uncharacterized protein</fullName>
    </submittedName>
</protein>
<proteinExistence type="predicted"/>